<evidence type="ECO:0000256" key="7">
    <source>
        <dbReference type="ARBA" id="ARBA00022499"/>
    </source>
</evidence>
<keyword evidence="11 12" id="KW-0544">Nucleosome core</keyword>
<dbReference type="GO" id="GO:0000786">
    <property type="term" value="C:nucleosome"/>
    <property type="evidence" value="ECO:0007669"/>
    <property type="project" value="UniProtKB-KW"/>
</dbReference>
<comment type="caution">
    <text evidence="16">The sequence shown here is derived from an EMBL/GenBank/DDBJ whole genome shotgun (WGS) entry which is preliminary data.</text>
</comment>
<feature type="compositionally biased region" description="Basic residues" evidence="13">
    <location>
        <begin position="33"/>
        <end position="46"/>
    </location>
</feature>
<comment type="subunit">
    <text evidence="5 12">The nucleosome is a histone octamer containing two molecules each of H2A, H2B, H3 and H4 assembled in one H3-H4 heterotetramer and two H2A-H2B heterodimers. The octamer wraps approximately 147 bp of DNA.</text>
</comment>
<evidence type="ECO:0000256" key="3">
    <source>
        <dbReference type="ARBA" id="ARBA00004286"/>
    </source>
</evidence>
<evidence type="ECO:0000256" key="6">
    <source>
        <dbReference type="ARBA" id="ARBA00022454"/>
    </source>
</evidence>
<evidence type="ECO:0000259" key="15">
    <source>
        <dbReference type="Pfam" id="PF16211"/>
    </source>
</evidence>
<gene>
    <name evidence="16" type="ORF">AGLY_000160</name>
</gene>
<reference evidence="16 17" key="1">
    <citation type="submission" date="2019-08" db="EMBL/GenBank/DDBJ databases">
        <title>The genome of the soybean aphid Biotype 1, its phylome, world population structure and adaptation to the North American continent.</title>
        <authorList>
            <person name="Giordano R."/>
            <person name="Donthu R.K."/>
            <person name="Hernandez A.G."/>
            <person name="Wright C.L."/>
            <person name="Zimin A.V."/>
        </authorList>
    </citation>
    <scope>NUCLEOTIDE SEQUENCE [LARGE SCALE GENOMIC DNA]</scope>
    <source>
        <tissue evidence="16">Whole aphids</tissue>
    </source>
</reference>
<sequence>MAYDSFLLGLRFLSDLVIRKQSNEFTIMSGRGKAGKSKGGKSKTRSSRAGLQFPVGRIHRLLRKGNYAERVGAGAPVYLAAVMEYLAAEVLELAGNAARDNKKSRIIPRHLQLAIRNDEELNKLLSGVTIAQGGVLPNIQAVLLPKKTEKKTKLNKSGGPKKGRKLFGTGVFGHSLGTFTDCVLGQFTGQQETDGSLDFPTGDGRALVVMGKTTGFGGDAFEQIVDETVHDAHGL</sequence>
<dbReference type="OrthoDB" id="6599375at2759"/>
<evidence type="ECO:0000256" key="12">
    <source>
        <dbReference type="RuleBase" id="RU003767"/>
    </source>
</evidence>
<evidence type="ECO:0000256" key="13">
    <source>
        <dbReference type="SAM" id="MobiDB-lite"/>
    </source>
</evidence>
<name>A0A6G0U671_APHGL</name>
<evidence type="ECO:0000313" key="17">
    <source>
        <dbReference type="Proteomes" id="UP000475862"/>
    </source>
</evidence>
<evidence type="ECO:0000256" key="8">
    <source>
        <dbReference type="ARBA" id="ARBA00022990"/>
    </source>
</evidence>
<dbReference type="SMART" id="SM00414">
    <property type="entry name" value="H2A"/>
    <property type="match status" value="1"/>
</dbReference>
<dbReference type="PRINTS" id="PR00620">
    <property type="entry name" value="HISTONEH2A"/>
</dbReference>
<evidence type="ECO:0000256" key="4">
    <source>
        <dbReference type="ARBA" id="ARBA00010691"/>
    </source>
</evidence>
<keyword evidence="6 12" id="KW-0158">Chromosome</keyword>
<dbReference type="InterPro" id="IPR009072">
    <property type="entry name" value="Histone-fold"/>
</dbReference>
<feature type="domain" description="Histone H2A C-terminal" evidence="15">
    <location>
        <begin position="119"/>
        <end position="153"/>
    </location>
</feature>
<protein>
    <recommendedName>
        <fullName evidence="12">Histone H2A</fullName>
    </recommendedName>
</protein>
<comment type="subcellular location">
    <subcellularLocation>
        <location evidence="3">Chromosome</location>
    </subcellularLocation>
    <subcellularLocation>
        <location evidence="2 12">Nucleus</location>
    </subcellularLocation>
</comment>
<accession>A0A6G0U671</accession>
<dbReference type="InterPro" id="IPR032458">
    <property type="entry name" value="Histone_H2A_CS"/>
</dbReference>
<proteinExistence type="inferred from homology"/>
<keyword evidence="8" id="KW-0007">Acetylation</keyword>
<keyword evidence="17" id="KW-1185">Reference proteome</keyword>
<dbReference type="EMBL" id="VYZN01000001">
    <property type="protein sequence ID" value="KAE9544618.1"/>
    <property type="molecule type" value="Genomic_DNA"/>
</dbReference>
<dbReference type="GO" id="GO:0005634">
    <property type="term" value="C:nucleus"/>
    <property type="evidence" value="ECO:0007669"/>
    <property type="project" value="UniProtKB-SubCell"/>
</dbReference>
<feature type="region of interest" description="Disordered" evidence="13">
    <location>
        <begin position="29"/>
        <end position="48"/>
    </location>
</feature>
<dbReference type="InterPro" id="IPR032454">
    <property type="entry name" value="Histone_H2A_C"/>
</dbReference>
<dbReference type="PANTHER" id="PTHR23430">
    <property type="entry name" value="HISTONE H2A"/>
    <property type="match status" value="1"/>
</dbReference>
<dbReference type="GO" id="GO:0003677">
    <property type="term" value="F:DNA binding"/>
    <property type="evidence" value="ECO:0007669"/>
    <property type="project" value="UniProtKB-KW"/>
</dbReference>
<evidence type="ECO:0000259" key="14">
    <source>
        <dbReference type="Pfam" id="PF00125"/>
    </source>
</evidence>
<keyword evidence="10 12" id="KW-0539">Nucleus</keyword>
<dbReference type="Pfam" id="PF16211">
    <property type="entry name" value="Histone_H2A_C"/>
    <property type="match status" value="1"/>
</dbReference>
<evidence type="ECO:0000256" key="1">
    <source>
        <dbReference type="ARBA" id="ARBA00002001"/>
    </source>
</evidence>
<feature type="domain" description="Core Histone H2A/H2B/H3" evidence="14">
    <location>
        <begin position="36"/>
        <end position="116"/>
    </location>
</feature>
<dbReference type="Pfam" id="PF00125">
    <property type="entry name" value="Histone"/>
    <property type="match status" value="1"/>
</dbReference>
<dbReference type="GO" id="GO:0030527">
    <property type="term" value="F:structural constituent of chromatin"/>
    <property type="evidence" value="ECO:0007669"/>
    <property type="project" value="InterPro"/>
</dbReference>
<dbReference type="AlphaFoldDB" id="A0A6G0U671"/>
<comment type="similarity">
    <text evidence="4 12">Belongs to the histone H2A family.</text>
</comment>
<dbReference type="SUPFAM" id="SSF47113">
    <property type="entry name" value="Histone-fold"/>
    <property type="match status" value="1"/>
</dbReference>
<dbReference type="Proteomes" id="UP000475862">
    <property type="component" value="Unassembled WGS sequence"/>
</dbReference>
<comment type="function">
    <text evidence="1">Core component of nucleosome. Nucleosomes wrap and compact DNA into chromatin, limiting DNA accessibility to the cellular machineries which require DNA as a template. Histones thereby play a central role in transcription regulation, DNA repair, DNA replication and chromosomal stability. DNA accessibility is regulated via a complex set of post-translational modifications of histones, also called histone code, and nucleosome remodeling.</text>
</comment>
<dbReference type="FunFam" id="1.10.20.10:FF:000020">
    <property type="entry name" value="Histone H2A"/>
    <property type="match status" value="1"/>
</dbReference>
<evidence type="ECO:0000313" key="16">
    <source>
        <dbReference type="EMBL" id="KAE9544618.1"/>
    </source>
</evidence>
<dbReference type="Gene3D" id="1.10.20.10">
    <property type="entry name" value="Histone, subunit A"/>
    <property type="match status" value="1"/>
</dbReference>
<dbReference type="CDD" id="cd00074">
    <property type="entry name" value="HFD_H2A"/>
    <property type="match status" value="1"/>
</dbReference>
<dbReference type="GO" id="GO:0046982">
    <property type="term" value="F:protein heterodimerization activity"/>
    <property type="evidence" value="ECO:0007669"/>
    <property type="project" value="InterPro"/>
</dbReference>
<dbReference type="InterPro" id="IPR007125">
    <property type="entry name" value="H2A/H2B/H3"/>
</dbReference>
<keyword evidence="9 12" id="KW-0238">DNA-binding</keyword>
<evidence type="ECO:0000256" key="10">
    <source>
        <dbReference type="ARBA" id="ARBA00023242"/>
    </source>
</evidence>
<evidence type="ECO:0000256" key="2">
    <source>
        <dbReference type="ARBA" id="ARBA00004123"/>
    </source>
</evidence>
<evidence type="ECO:0000256" key="9">
    <source>
        <dbReference type="ARBA" id="ARBA00023125"/>
    </source>
</evidence>
<evidence type="ECO:0000256" key="5">
    <source>
        <dbReference type="ARBA" id="ARBA00011538"/>
    </source>
</evidence>
<dbReference type="PROSITE" id="PS00046">
    <property type="entry name" value="HISTONE_H2A"/>
    <property type="match status" value="1"/>
</dbReference>
<evidence type="ECO:0000256" key="11">
    <source>
        <dbReference type="ARBA" id="ARBA00023269"/>
    </source>
</evidence>
<keyword evidence="7" id="KW-1017">Isopeptide bond</keyword>
<dbReference type="InterPro" id="IPR002119">
    <property type="entry name" value="Histone_H2A"/>
</dbReference>
<organism evidence="16 17">
    <name type="scientific">Aphis glycines</name>
    <name type="common">Soybean aphid</name>
    <dbReference type="NCBI Taxonomy" id="307491"/>
    <lineage>
        <taxon>Eukaryota</taxon>
        <taxon>Metazoa</taxon>
        <taxon>Ecdysozoa</taxon>
        <taxon>Arthropoda</taxon>
        <taxon>Hexapoda</taxon>
        <taxon>Insecta</taxon>
        <taxon>Pterygota</taxon>
        <taxon>Neoptera</taxon>
        <taxon>Paraneoptera</taxon>
        <taxon>Hemiptera</taxon>
        <taxon>Sternorrhyncha</taxon>
        <taxon>Aphidomorpha</taxon>
        <taxon>Aphidoidea</taxon>
        <taxon>Aphididae</taxon>
        <taxon>Aphidini</taxon>
        <taxon>Aphis</taxon>
        <taxon>Aphis</taxon>
    </lineage>
</organism>